<dbReference type="Proteomes" id="UP000308917">
    <property type="component" value="Unassembled WGS sequence"/>
</dbReference>
<dbReference type="Pfam" id="PF10137">
    <property type="entry name" value="CAP12-PCTIR_TIR"/>
    <property type="match status" value="1"/>
</dbReference>
<dbReference type="EMBL" id="STFG01000021">
    <property type="protein sequence ID" value="THT98433.1"/>
    <property type="molecule type" value="Genomic_DNA"/>
</dbReference>
<reference evidence="2 3" key="1">
    <citation type="journal article" date="2015" name="Antonie Van Leeuwenhoek">
        <title>Lampropedia puyangensis sp. nov., isolated from symptomatic bark of Populus ? euramericana canker and emended description of Lampropedia hyalina (Ehrenberg 1832) Lee et al. 2004.</title>
        <authorList>
            <person name="Li Y."/>
            <person name="Wang T."/>
            <person name="Piao C.G."/>
            <person name="Wang L.F."/>
            <person name="Tian G.Z."/>
            <person name="Zhu T.H."/>
            <person name="Guo M.W."/>
        </authorList>
    </citation>
    <scope>NUCLEOTIDE SEQUENCE [LARGE SCALE GENOMIC DNA]</scope>
    <source>
        <strain evidence="2 3">2-bin</strain>
    </source>
</reference>
<organism evidence="2 3">
    <name type="scientific">Lampropedia puyangensis</name>
    <dbReference type="NCBI Taxonomy" id="1330072"/>
    <lineage>
        <taxon>Bacteria</taxon>
        <taxon>Pseudomonadati</taxon>
        <taxon>Pseudomonadota</taxon>
        <taxon>Betaproteobacteria</taxon>
        <taxon>Burkholderiales</taxon>
        <taxon>Comamonadaceae</taxon>
        <taxon>Lampropedia</taxon>
    </lineage>
</organism>
<protein>
    <recommendedName>
        <fullName evidence="1">CD-NTase-associated protein 12/Pycsar effector protein TIR domain-containing protein</fullName>
    </recommendedName>
</protein>
<sequence length="248" mass="27563">MSQERSVKPALFIASSSESLDLASAMQESLEHVAEVTVWSQDVFKLSRYNIESLLEALESSDFGVFMFTPQDVVNIRGVEKLAVRDNVVFELGLFIGKLGRERCFIAIPRGSEENIHLPSDLLGITPALYESNRQDKNLVAALGPAATKIARQIKNLAKKPSVSDPDSDNTPDLTEGDIKALLQSWMGSRPATLNTEVIRFADTDRELKLPPGSTKKYIIEIARRWDYVPSQQGEQTILFVDAPGKNW</sequence>
<dbReference type="AlphaFoldDB" id="A0A4S8EXR8"/>
<comment type="caution">
    <text evidence="2">The sequence shown here is derived from an EMBL/GenBank/DDBJ whole genome shotgun (WGS) entry which is preliminary data.</text>
</comment>
<name>A0A4S8EXR8_9BURK</name>
<gene>
    <name evidence="2" type="ORF">E9531_14575</name>
</gene>
<evidence type="ECO:0000313" key="2">
    <source>
        <dbReference type="EMBL" id="THT98433.1"/>
    </source>
</evidence>
<evidence type="ECO:0000259" key="1">
    <source>
        <dbReference type="Pfam" id="PF10137"/>
    </source>
</evidence>
<dbReference type="InterPro" id="IPR019302">
    <property type="entry name" value="CAP12/PCTIR_TIR_dom"/>
</dbReference>
<feature type="domain" description="CD-NTase-associated protein 12/Pycsar effector protein TIR" evidence="1">
    <location>
        <begin position="11"/>
        <end position="130"/>
    </location>
</feature>
<proteinExistence type="predicted"/>
<keyword evidence="3" id="KW-1185">Reference proteome</keyword>
<accession>A0A4S8EXR8</accession>
<dbReference type="GO" id="GO:0050135">
    <property type="term" value="F:NADP+ nucleosidase activity"/>
    <property type="evidence" value="ECO:0007669"/>
    <property type="project" value="InterPro"/>
</dbReference>
<evidence type="ECO:0000313" key="3">
    <source>
        <dbReference type="Proteomes" id="UP000308917"/>
    </source>
</evidence>